<feature type="region of interest" description="Disordered" evidence="1">
    <location>
        <begin position="552"/>
        <end position="597"/>
    </location>
</feature>
<dbReference type="SMART" id="SM00355">
    <property type="entry name" value="ZnF_C2H2"/>
    <property type="match status" value="4"/>
</dbReference>
<protein>
    <submittedName>
        <fullName evidence="4">C2H2-type domain-containing protein</fullName>
    </submittedName>
</protein>
<sequence length="797" mass="86259">MDQFHSNLLLLQCSRLKTTPQPFDCAIRVFASDEFGSESKEHLIFVHSNIISTKSIILRSQLDSQPTIALARFLLLLHAREEGTIQGLATNGALNNELREIKLDLSALQNGLEAFKQFVNFLYGDQSAAIGGSVSDQLLLLSKLFAVPDLEMSIRSSTILDLLKVNIGGQSLVESQLPCNTTQGSSGINNSNSNGISLPEQLANIGGFVNNNNNASPFSSLPLYAAAYLQMQQSLLFTNQSSNNTTFLQNPQPTSITQLEQPRKPTFATMFRDKHRSDSDNDIIIGEDLQQHNNQQLLDSQNPLMARRESNASSGSSSIHSSIGNENNSAIAMGEGGGGGELLLPPNDKEGWCRNKKYIQIVKMGYRCLLCNKVYGRYNSVSYHVTIYHRNPPIRCEEQGCQFTTREARYIHFHKYYRHQIALPESIDLASRKCPLLGCKHVSKSPAMLEKHMQRHVADCLKEGGSSSIYICRMPVINGSITTKEDENMDSMENNDPEINKTLNMVKSMKERRNTYSGGCSGSSGGGQCLFKANSRELMYAHLLTCHSASSASTTTLSADAEKRGVEEDEDDETRSLAGGKMSASAPSTPPTSSQLLSPLLSRFPCNECNFRGRTLTSLTNHKLQKHSNNNNKQQINGTTTSKPPHLPPTKCSSFVLPFNPSLFNCGTGGGIFGGSGGGGGFSVPGSPLSPQTGSLGHGNNSIYPTGLPPSFFNAPPTTSTTNLKSLGGLNNEQQQQQTNNAHQLLAQLLAAQKLASAILSAAATTTNSSPPSSTSPATSSSSSPPISSVTQQQQQQ</sequence>
<feature type="compositionally biased region" description="Polar residues" evidence="1">
    <location>
        <begin position="621"/>
        <end position="643"/>
    </location>
</feature>
<dbReference type="Proteomes" id="UP000887563">
    <property type="component" value="Unplaced"/>
</dbReference>
<feature type="region of interest" description="Disordered" evidence="1">
    <location>
        <begin position="763"/>
        <end position="797"/>
    </location>
</feature>
<proteinExistence type="predicted"/>
<dbReference type="AlphaFoldDB" id="A0A914KQB6"/>
<dbReference type="InterPro" id="IPR013087">
    <property type="entry name" value="Znf_C2H2_type"/>
</dbReference>
<feature type="domain" description="C2H2-type" evidence="2">
    <location>
        <begin position="368"/>
        <end position="389"/>
    </location>
</feature>
<evidence type="ECO:0000256" key="1">
    <source>
        <dbReference type="SAM" id="MobiDB-lite"/>
    </source>
</evidence>
<feature type="region of interest" description="Disordered" evidence="1">
    <location>
        <begin position="621"/>
        <end position="647"/>
    </location>
</feature>
<reference evidence="4" key="1">
    <citation type="submission" date="2022-11" db="UniProtKB">
        <authorList>
            <consortium name="WormBaseParasite"/>
        </authorList>
    </citation>
    <scope>IDENTIFICATION</scope>
</reference>
<organism evidence="3 4">
    <name type="scientific">Meloidogyne incognita</name>
    <name type="common">Southern root-knot nematode worm</name>
    <name type="synonym">Oxyuris incognita</name>
    <dbReference type="NCBI Taxonomy" id="6306"/>
    <lineage>
        <taxon>Eukaryota</taxon>
        <taxon>Metazoa</taxon>
        <taxon>Ecdysozoa</taxon>
        <taxon>Nematoda</taxon>
        <taxon>Chromadorea</taxon>
        <taxon>Rhabditida</taxon>
        <taxon>Tylenchina</taxon>
        <taxon>Tylenchomorpha</taxon>
        <taxon>Tylenchoidea</taxon>
        <taxon>Meloidogynidae</taxon>
        <taxon>Meloidogyninae</taxon>
        <taxon>Meloidogyne</taxon>
        <taxon>Meloidogyne incognita group</taxon>
    </lineage>
</organism>
<feature type="region of interest" description="Disordered" evidence="1">
    <location>
        <begin position="307"/>
        <end position="329"/>
    </location>
</feature>
<evidence type="ECO:0000313" key="3">
    <source>
        <dbReference type="Proteomes" id="UP000887563"/>
    </source>
</evidence>
<feature type="compositionally biased region" description="Low complexity" evidence="1">
    <location>
        <begin position="583"/>
        <end position="597"/>
    </location>
</feature>
<keyword evidence="3" id="KW-1185">Reference proteome</keyword>
<feature type="compositionally biased region" description="Low complexity" evidence="1">
    <location>
        <begin position="311"/>
        <end position="329"/>
    </location>
</feature>
<name>A0A914KQB6_MELIC</name>
<accession>A0A914KQB6</accession>
<dbReference type="WBParaSite" id="Minc3s00074g03674">
    <property type="protein sequence ID" value="Minc3s00074g03674"/>
    <property type="gene ID" value="Minc3s00074g03674"/>
</dbReference>
<dbReference type="PROSITE" id="PS00028">
    <property type="entry name" value="ZINC_FINGER_C2H2_1"/>
    <property type="match status" value="1"/>
</dbReference>
<evidence type="ECO:0000259" key="2">
    <source>
        <dbReference type="PROSITE" id="PS00028"/>
    </source>
</evidence>
<evidence type="ECO:0000313" key="4">
    <source>
        <dbReference type="WBParaSite" id="Minc3s00074g03674"/>
    </source>
</evidence>